<dbReference type="InterPro" id="IPR011760">
    <property type="entry name" value="PsdUridine_synth_TruD_insert"/>
</dbReference>
<protein>
    <submittedName>
        <fullName evidence="5">Multisubstrate pseudouridine synthase 7</fullName>
    </submittedName>
</protein>
<feature type="region of interest" description="Disordered" evidence="3">
    <location>
        <begin position="1"/>
        <end position="20"/>
    </location>
</feature>
<dbReference type="OrthoDB" id="447290at2759"/>
<dbReference type="NCBIfam" id="TIGR00094">
    <property type="entry name" value="tRNA_TruD_broad"/>
    <property type="match status" value="1"/>
</dbReference>
<dbReference type="PROSITE" id="PS50984">
    <property type="entry name" value="TRUD"/>
    <property type="match status" value="1"/>
</dbReference>
<dbReference type="EMBL" id="LFRF01000001">
    <property type="protein sequence ID" value="KND95312.1"/>
    <property type="molecule type" value="Genomic_DNA"/>
</dbReference>
<dbReference type="InterPro" id="IPR042214">
    <property type="entry name" value="TruD_catalytic"/>
</dbReference>
<keyword evidence="6" id="KW-1185">Reference proteome</keyword>
<evidence type="ECO:0000259" key="4">
    <source>
        <dbReference type="PROSITE" id="PS50984"/>
    </source>
</evidence>
<sequence length="729" mass="80826">MSGQAHYNMRGTASHSRSIGITKRATPLAFAWTGEQRVRFSDFQVNEIRKDGSIVHLRNIGLNDGPKQPSQEKSDQPPAEVQPKTEAPNNAESVGPAQEEQKTEIPLSDVTILTSLAGEKFAQELVQLFHGEQGADGEKITSVTSGPLDDKSKRGQIHVEVRRIFKSGLETSTDDSGAIIATKVALSRKGKKRNRGARGQGDDKPTGEYLHFTLYKDNRDTMDAVNQVARVLRTKPQSIGYAGTKDRRASTAQRCSVRHTRARALAGTNGKLWGIATGDYEYRDDPIHLGQLLGNEFVITLKNCNVVGESTEQPVSERLETMKAQVQSALDHMATHGWINYFGHQRFGTHQIGTHQIGKLILEDKWEEAVMALLTYDPEIAAKAADGEVPTEAMRRDEYARHHACMLFKTGKDIERAAKTIPGRFTAEASILRHLTRLGNGSMKDFPGAVTHITRGLRSMYLHAYQSHVWNHVASRRWELYGERVVKGDLVIAEGEAIPLVSGEDQDGDDIVNPVEEGDDDAVRARLLTEEEASSGRYTIHDVVLPSPGYDVIYPDNEIGAFYEEFMGREDNGGLDPHKMRRLRREFSLPGRYRKLMNRFLAKPSIEFRLYTDNMEQMHPTDLDVIKAGRRGDNSNGNGKRRRDDAEDEGASKKAKVDGDANEQVGEDAEKGEDNGSAETIDATPAAETTKIAAIVRFQLGSSAYATVTLRELMGDMPDEEKYEAEAAT</sequence>
<dbReference type="GO" id="GO:0009982">
    <property type="term" value="F:pseudouridine synthase activity"/>
    <property type="evidence" value="ECO:0007669"/>
    <property type="project" value="InterPro"/>
</dbReference>
<evidence type="ECO:0000256" key="1">
    <source>
        <dbReference type="ARBA" id="ARBA00007953"/>
    </source>
</evidence>
<dbReference type="Gene3D" id="3.30.2350.20">
    <property type="entry name" value="TruD, catalytic domain"/>
    <property type="match status" value="2"/>
</dbReference>
<feature type="compositionally biased region" description="Basic and acidic residues" evidence="3">
    <location>
        <begin position="621"/>
        <end position="633"/>
    </location>
</feature>
<dbReference type="PANTHER" id="PTHR13326">
    <property type="entry name" value="TRNA PSEUDOURIDINE SYNTHASE D"/>
    <property type="match status" value="1"/>
</dbReference>
<dbReference type="STRING" id="1163406.A0A0L0NMF5"/>
<feature type="region of interest" description="Disordered" evidence="3">
    <location>
        <begin position="621"/>
        <end position="686"/>
    </location>
</feature>
<comment type="similarity">
    <text evidence="1">Belongs to the pseudouridine synthase TruD family.</text>
</comment>
<dbReference type="AlphaFoldDB" id="A0A0L0NMF5"/>
<evidence type="ECO:0000313" key="5">
    <source>
        <dbReference type="EMBL" id="KND95312.1"/>
    </source>
</evidence>
<organism evidence="5 6">
    <name type="scientific">Tolypocladium ophioglossoides (strain CBS 100239)</name>
    <name type="common">Snaketongue truffleclub</name>
    <name type="synonym">Elaphocordyceps ophioglossoides</name>
    <dbReference type="NCBI Taxonomy" id="1163406"/>
    <lineage>
        <taxon>Eukaryota</taxon>
        <taxon>Fungi</taxon>
        <taxon>Dikarya</taxon>
        <taxon>Ascomycota</taxon>
        <taxon>Pezizomycotina</taxon>
        <taxon>Sordariomycetes</taxon>
        <taxon>Hypocreomycetidae</taxon>
        <taxon>Hypocreales</taxon>
        <taxon>Ophiocordycipitaceae</taxon>
        <taxon>Tolypocladium</taxon>
    </lineage>
</organism>
<feature type="compositionally biased region" description="Basic and acidic residues" evidence="3">
    <location>
        <begin position="642"/>
        <end position="659"/>
    </location>
</feature>
<keyword evidence="2" id="KW-0413">Isomerase</keyword>
<name>A0A0L0NMF5_TOLOC</name>
<comment type="caution">
    <text evidence="5">The sequence shown here is derived from an EMBL/GenBank/DDBJ whole genome shotgun (WGS) entry which is preliminary data.</text>
</comment>
<dbReference type="Pfam" id="PF01142">
    <property type="entry name" value="TruD"/>
    <property type="match status" value="1"/>
</dbReference>
<dbReference type="GO" id="GO:0001522">
    <property type="term" value="P:pseudouridine synthesis"/>
    <property type="evidence" value="ECO:0007669"/>
    <property type="project" value="InterPro"/>
</dbReference>
<dbReference type="SUPFAM" id="SSF55120">
    <property type="entry name" value="Pseudouridine synthase"/>
    <property type="match status" value="1"/>
</dbReference>
<feature type="domain" description="TRUD" evidence="4">
    <location>
        <begin position="337"/>
        <end position="599"/>
    </location>
</feature>
<feature type="region of interest" description="Disordered" evidence="3">
    <location>
        <begin position="59"/>
        <end position="106"/>
    </location>
</feature>
<proteinExistence type="inferred from homology"/>
<dbReference type="GO" id="GO:0005634">
    <property type="term" value="C:nucleus"/>
    <property type="evidence" value="ECO:0007669"/>
    <property type="project" value="TreeGrafter"/>
</dbReference>
<dbReference type="Proteomes" id="UP000036947">
    <property type="component" value="Unassembled WGS sequence"/>
</dbReference>
<dbReference type="InterPro" id="IPR001656">
    <property type="entry name" value="PsdUridine_synth_TruD"/>
</dbReference>
<dbReference type="GO" id="GO:0003723">
    <property type="term" value="F:RNA binding"/>
    <property type="evidence" value="ECO:0007669"/>
    <property type="project" value="InterPro"/>
</dbReference>
<reference evidence="5 6" key="1">
    <citation type="journal article" date="2015" name="BMC Genomics">
        <title>The genome of the truffle-parasite Tolypocladium ophioglossoides and the evolution of antifungal peptaibiotics.</title>
        <authorList>
            <person name="Quandt C.A."/>
            <person name="Bushley K.E."/>
            <person name="Spatafora J.W."/>
        </authorList>
    </citation>
    <scope>NUCLEOTIDE SEQUENCE [LARGE SCALE GENOMIC DNA]</scope>
    <source>
        <strain evidence="5 6">CBS 100239</strain>
    </source>
</reference>
<accession>A0A0L0NMF5</accession>
<gene>
    <name evidence="5" type="ORF">TOPH_00586</name>
</gene>
<dbReference type="PANTHER" id="PTHR13326:SF21">
    <property type="entry name" value="PSEUDOURIDYLATE SYNTHASE PUS7L"/>
    <property type="match status" value="1"/>
</dbReference>
<dbReference type="InterPro" id="IPR020103">
    <property type="entry name" value="PsdUridine_synth_cat_dom_sf"/>
</dbReference>
<evidence type="ECO:0000313" key="6">
    <source>
        <dbReference type="Proteomes" id="UP000036947"/>
    </source>
</evidence>
<feature type="compositionally biased region" description="Polar residues" evidence="3">
    <location>
        <begin position="1"/>
        <end position="19"/>
    </location>
</feature>
<dbReference type="CDD" id="cd02576">
    <property type="entry name" value="PseudoU_synth_ScPUS7"/>
    <property type="match status" value="1"/>
</dbReference>
<dbReference type="PIRSF" id="PIRSF037016">
    <property type="entry name" value="Pseudouridin_synth_euk_prd"/>
    <property type="match status" value="1"/>
</dbReference>
<evidence type="ECO:0000256" key="2">
    <source>
        <dbReference type="ARBA" id="ARBA00023235"/>
    </source>
</evidence>
<evidence type="ECO:0000256" key="3">
    <source>
        <dbReference type="SAM" id="MobiDB-lite"/>
    </source>
</evidence>